<reference evidence="2 3" key="1">
    <citation type="submission" date="2019-02" db="EMBL/GenBank/DDBJ databases">
        <title>Draft genome sequence of Amycolatopsis sp. 8-3EHSu isolated from roots of Suaeda maritima.</title>
        <authorList>
            <person name="Duangmal K."/>
            <person name="Chantavorakit T."/>
        </authorList>
    </citation>
    <scope>NUCLEOTIDE SEQUENCE [LARGE SCALE GENOMIC DNA]</scope>
    <source>
        <strain evidence="2 3">8-3EHSu</strain>
    </source>
</reference>
<evidence type="ECO:0000313" key="2">
    <source>
        <dbReference type="EMBL" id="RZQ61092.1"/>
    </source>
</evidence>
<dbReference type="AlphaFoldDB" id="A0A4Q7J3A0"/>
<dbReference type="SUPFAM" id="SSF53901">
    <property type="entry name" value="Thiolase-like"/>
    <property type="match status" value="1"/>
</dbReference>
<dbReference type="RefSeq" id="WP_130477906.1">
    <property type="nucleotide sequence ID" value="NZ_SFCC01000013.1"/>
</dbReference>
<evidence type="ECO:0000313" key="3">
    <source>
        <dbReference type="Proteomes" id="UP000292003"/>
    </source>
</evidence>
<keyword evidence="3" id="KW-1185">Reference proteome</keyword>
<dbReference type="EMBL" id="SFCC01000013">
    <property type="protein sequence ID" value="RZQ61092.1"/>
    <property type="molecule type" value="Genomic_DNA"/>
</dbReference>
<evidence type="ECO:0000259" key="1">
    <source>
        <dbReference type="Pfam" id="PF00109"/>
    </source>
</evidence>
<dbReference type="OrthoDB" id="3364148at2"/>
<accession>A0A4Q7J3A0</accession>
<dbReference type="GO" id="GO:0016746">
    <property type="term" value="F:acyltransferase activity"/>
    <property type="evidence" value="ECO:0007669"/>
    <property type="project" value="InterPro"/>
</dbReference>
<dbReference type="Gene3D" id="3.40.47.10">
    <property type="match status" value="1"/>
</dbReference>
<dbReference type="InterPro" id="IPR016039">
    <property type="entry name" value="Thiolase-like"/>
</dbReference>
<dbReference type="Pfam" id="PF00109">
    <property type="entry name" value="ketoacyl-synt"/>
    <property type="match status" value="1"/>
</dbReference>
<feature type="domain" description="Beta-ketoacyl synthase-like N-terminal" evidence="1">
    <location>
        <begin position="48"/>
        <end position="174"/>
    </location>
</feature>
<gene>
    <name evidence="2" type="ORF">EWH70_24705</name>
</gene>
<protein>
    <submittedName>
        <fullName evidence="2">Beta-ketoacyl synthase</fullName>
    </submittedName>
</protein>
<comment type="caution">
    <text evidence="2">The sequence shown here is derived from an EMBL/GenBank/DDBJ whole genome shotgun (WGS) entry which is preliminary data.</text>
</comment>
<dbReference type="InterPro" id="IPR014030">
    <property type="entry name" value="Ketoacyl_synth_N"/>
</dbReference>
<proteinExistence type="predicted"/>
<organism evidence="2 3">
    <name type="scientific">Amycolatopsis suaedae</name>
    <dbReference type="NCBI Taxonomy" id="2510978"/>
    <lineage>
        <taxon>Bacteria</taxon>
        <taxon>Bacillati</taxon>
        <taxon>Actinomycetota</taxon>
        <taxon>Actinomycetes</taxon>
        <taxon>Pseudonocardiales</taxon>
        <taxon>Pseudonocardiaceae</taxon>
        <taxon>Amycolatopsis</taxon>
    </lineage>
</organism>
<sequence length="285" mass="28465">MNRLVLTGWAVHLPGIDLGEAVAGGPRGRWAAAEAAPPERAASVLGRKGLLATEPATRLALCAVHSALGLEPGRRREPVPDPATAVLACSTLGALDTVASVARTLAREGGKAVSVLDAPNVSPNVVASRVALWFGFGGPNLLVTAGGSARSMLRLAALLLRSGRAGRVVLVGAEPGDATAVAVHGGPVRAGAACAVLTDWRAGVPVTDGQAVAELDPRPLCTAPLAGFDPAAAWGDFGGAADVIALALAAHLAVDERHGVVGVGRSTVDGVPAVSVHSAPVEVTR</sequence>
<dbReference type="Proteomes" id="UP000292003">
    <property type="component" value="Unassembled WGS sequence"/>
</dbReference>
<name>A0A4Q7J3A0_9PSEU</name>